<dbReference type="Pfam" id="PF10707">
    <property type="entry name" value="YrbL-PhoP_reg"/>
    <property type="match status" value="1"/>
</dbReference>
<gene>
    <name evidence="1" type="ORF">METZ01_LOCUS203417</name>
</gene>
<organism evidence="1">
    <name type="scientific">marine metagenome</name>
    <dbReference type="NCBI Taxonomy" id="408172"/>
    <lineage>
        <taxon>unclassified sequences</taxon>
        <taxon>metagenomes</taxon>
        <taxon>ecological metagenomes</taxon>
    </lineage>
</organism>
<proteinExistence type="predicted"/>
<name>A0A382EKX9_9ZZZZ</name>
<accession>A0A382EKX9</accession>
<protein>
    <recommendedName>
        <fullName evidence="2">PhoP regulatory network protein YrbL</fullName>
    </recommendedName>
</protein>
<evidence type="ECO:0000313" key="1">
    <source>
        <dbReference type="EMBL" id="SVB50563.1"/>
    </source>
</evidence>
<sequence length="227" mass="26156">MIRLKETEPFGVGGRRLCFAHPDNPDRCVKVLRTDEDRAIRLKRFSLIPAWARRVYDNNAHERIELGKIEKRAGAAMSRHFPRCHGVVQTDLGPGLELDLVRDHDGKISRSLRELLSKGHRLESFREAFDAFGEFLYEQVILTRNLLDHNLVAQDHGNGTWTIKLIDGMGDPAWLPLARWFRFFGRRKVGKRLAVAWARLQRFAAQGGITEEKVKNSTWGHGFLNHR</sequence>
<dbReference type="AlphaFoldDB" id="A0A382EKX9"/>
<evidence type="ECO:0008006" key="2">
    <source>
        <dbReference type="Google" id="ProtNLM"/>
    </source>
</evidence>
<reference evidence="1" key="1">
    <citation type="submission" date="2018-05" db="EMBL/GenBank/DDBJ databases">
        <authorList>
            <person name="Lanie J.A."/>
            <person name="Ng W.-L."/>
            <person name="Kazmierczak K.M."/>
            <person name="Andrzejewski T.M."/>
            <person name="Davidsen T.M."/>
            <person name="Wayne K.J."/>
            <person name="Tettelin H."/>
            <person name="Glass J.I."/>
            <person name="Rusch D."/>
            <person name="Podicherti R."/>
            <person name="Tsui H.-C.T."/>
            <person name="Winkler M.E."/>
        </authorList>
    </citation>
    <scope>NUCLEOTIDE SEQUENCE</scope>
</reference>
<dbReference type="EMBL" id="UINC01044723">
    <property type="protein sequence ID" value="SVB50563.1"/>
    <property type="molecule type" value="Genomic_DNA"/>
</dbReference>
<dbReference type="InterPro" id="IPR019647">
    <property type="entry name" value="PhoP_reg_network_YrbL"/>
</dbReference>